<gene>
    <name evidence="1" type="ORF">PDIGIT_LOCUS5355</name>
</gene>
<comment type="caution">
    <text evidence="1">The sequence shown here is derived from an EMBL/GenBank/DDBJ whole genome shotgun (WGS) entry which is preliminary data.</text>
</comment>
<dbReference type="EMBL" id="CAOQHR010000003">
    <property type="protein sequence ID" value="CAI6332322.1"/>
    <property type="molecule type" value="Genomic_DNA"/>
</dbReference>
<protein>
    <submittedName>
        <fullName evidence="1">Uncharacterized protein</fullName>
    </submittedName>
</protein>
<organism evidence="1 2">
    <name type="scientific">Periconia digitata</name>
    <dbReference type="NCBI Taxonomy" id="1303443"/>
    <lineage>
        <taxon>Eukaryota</taxon>
        <taxon>Fungi</taxon>
        <taxon>Dikarya</taxon>
        <taxon>Ascomycota</taxon>
        <taxon>Pezizomycotina</taxon>
        <taxon>Dothideomycetes</taxon>
        <taxon>Pleosporomycetidae</taxon>
        <taxon>Pleosporales</taxon>
        <taxon>Massarineae</taxon>
        <taxon>Periconiaceae</taxon>
        <taxon>Periconia</taxon>
    </lineage>
</organism>
<dbReference type="AlphaFoldDB" id="A0A9W4U9V5"/>
<evidence type="ECO:0000313" key="2">
    <source>
        <dbReference type="Proteomes" id="UP001152607"/>
    </source>
</evidence>
<sequence>MVAVQGHDSRRRQCAHPALAFLQTSVTCLLSVYPPHMQSHCVSPKSLLLLRLAGWTKCRSIAGSIVREPSGNVAGGRDRMPFFCNRGVCQNPPSLVRGRHSALGMSFLNLSLTLPCFRIVGMGGVSWGCWCQIKFVMNSFRSQGMVGLRNSWVRGP</sequence>
<dbReference type="Proteomes" id="UP001152607">
    <property type="component" value="Unassembled WGS sequence"/>
</dbReference>
<name>A0A9W4U9V5_9PLEO</name>
<accession>A0A9W4U9V5</accession>
<reference evidence="1" key="1">
    <citation type="submission" date="2023-01" db="EMBL/GenBank/DDBJ databases">
        <authorList>
            <person name="Van Ghelder C."/>
            <person name="Rancurel C."/>
        </authorList>
    </citation>
    <scope>NUCLEOTIDE SEQUENCE</scope>
    <source>
        <strain evidence="1">CNCM I-4278</strain>
    </source>
</reference>
<keyword evidence="2" id="KW-1185">Reference proteome</keyword>
<proteinExistence type="predicted"/>
<evidence type="ECO:0000313" key="1">
    <source>
        <dbReference type="EMBL" id="CAI6332322.1"/>
    </source>
</evidence>